<name>A0A1Y1UN60_9TREE</name>
<dbReference type="InParanoid" id="A0A1Y1UN60"/>
<sequence length="195" mass="22898">MASARLTNPYLRFHELARQTVKPKRKPGTFLKENLRRAPKAPDQIKAFSPSILPFEPPKPGNEYHEQRTFAWKQRRMWTPNYRDHALPVRIFGGDQSLRERMMLTAPMKLRIEDVDAIEKAGGLEAFLIHTRSHELSEHGKLLRHNLFQELNRMRETGLWYAGPSSKHYDCHHRRWVIDSHPAYHSTEVSVPCRT</sequence>
<comment type="caution">
    <text evidence="1">The sequence shown here is derived from an EMBL/GenBank/DDBJ whole genome shotgun (WGS) entry which is preliminary data.</text>
</comment>
<protein>
    <submittedName>
        <fullName evidence="1">Uncharacterized protein</fullName>
    </submittedName>
</protein>
<dbReference type="Proteomes" id="UP000193218">
    <property type="component" value="Unassembled WGS sequence"/>
</dbReference>
<accession>A0A1Y1UN60</accession>
<reference evidence="1 2" key="1">
    <citation type="submission" date="2017-03" db="EMBL/GenBank/DDBJ databases">
        <title>Widespread Adenine N6-methylation of Active Genes in Fungi.</title>
        <authorList>
            <consortium name="DOE Joint Genome Institute"/>
            <person name="Mondo S.J."/>
            <person name="Dannebaum R.O."/>
            <person name="Kuo R.C."/>
            <person name="Louie K.B."/>
            <person name="Bewick A.J."/>
            <person name="Labutti K."/>
            <person name="Haridas S."/>
            <person name="Kuo A."/>
            <person name="Salamov A."/>
            <person name="Ahrendt S.R."/>
            <person name="Lau R."/>
            <person name="Bowen B.P."/>
            <person name="Lipzen A."/>
            <person name="Sullivan W."/>
            <person name="Andreopoulos W.B."/>
            <person name="Clum A."/>
            <person name="Lindquist E."/>
            <person name="Daum C."/>
            <person name="Northen T.R."/>
            <person name="Ramamoorthy G."/>
            <person name="Schmitz R.J."/>
            <person name="Gryganskyi A."/>
            <person name="Culley D."/>
            <person name="Magnuson J."/>
            <person name="James T.Y."/>
            <person name="O'Malley M.A."/>
            <person name="Stajich J.E."/>
            <person name="Spatafora J.W."/>
            <person name="Visel A."/>
            <person name="Grigoriev I.V."/>
        </authorList>
    </citation>
    <scope>NUCLEOTIDE SEQUENCE [LARGE SCALE GENOMIC DNA]</scope>
    <source>
        <strain evidence="1 2">NRRL Y-17943</strain>
    </source>
</reference>
<evidence type="ECO:0000313" key="1">
    <source>
        <dbReference type="EMBL" id="ORX38565.1"/>
    </source>
</evidence>
<evidence type="ECO:0000313" key="2">
    <source>
        <dbReference type="Proteomes" id="UP000193218"/>
    </source>
</evidence>
<keyword evidence="2" id="KW-1185">Reference proteome</keyword>
<organism evidence="1 2">
    <name type="scientific">Kockovaella imperatae</name>
    <dbReference type="NCBI Taxonomy" id="4999"/>
    <lineage>
        <taxon>Eukaryota</taxon>
        <taxon>Fungi</taxon>
        <taxon>Dikarya</taxon>
        <taxon>Basidiomycota</taxon>
        <taxon>Agaricomycotina</taxon>
        <taxon>Tremellomycetes</taxon>
        <taxon>Tremellales</taxon>
        <taxon>Cuniculitremaceae</taxon>
        <taxon>Kockovaella</taxon>
    </lineage>
</organism>
<dbReference type="AlphaFoldDB" id="A0A1Y1UN60"/>
<proteinExistence type="predicted"/>
<dbReference type="EMBL" id="NBSH01000004">
    <property type="protein sequence ID" value="ORX38565.1"/>
    <property type="molecule type" value="Genomic_DNA"/>
</dbReference>
<dbReference type="GeneID" id="33554400"/>
<dbReference type="RefSeq" id="XP_021872487.1">
    <property type="nucleotide sequence ID" value="XM_022012592.1"/>
</dbReference>
<gene>
    <name evidence="1" type="ORF">BD324DRAFT_366998</name>
</gene>